<dbReference type="AlphaFoldDB" id="A0A0D6EM18"/>
<keyword evidence="5" id="KW-1185">Reference proteome</keyword>
<feature type="compositionally biased region" description="Basic and acidic residues" evidence="2">
    <location>
        <begin position="322"/>
        <end position="331"/>
    </location>
</feature>
<dbReference type="PANTHER" id="PTHR31017">
    <property type="entry name" value="LATE SECRETORY PATHWAY PROTEIN AVL9-RELATED"/>
    <property type="match status" value="1"/>
</dbReference>
<feature type="compositionally biased region" description="Low complexity" evidence="2">
    <location>
        <begin position="944"/>
        <end position="979"/>
    </location>
</feature>
<feature type="region of interest" description="Disordered" evidence="2">
    <location>
        <begin position="322"/>
        <end position="350"/>
    </location>
</feature>
<dbReference type="Proteomes" id="UP000243876">
    <property type="component" value="Unassembled WGS sequence"/>
</dbReference>
<accession>A0A0D6EM18</accession>
<dbReference type="PANTHER" id="PTHR31017:SF1">
    <property type="entry name" value="LATE SECRETORY PATHWAY PROTEIN AVL9 HOMOLOG"/>
    <property type="match status" value="1"/>
</dbReference>
<reference evidence="5" key="1">
    <citation type="submission" date="2015-02" db="EMBL/GenBank/DDBJ databases">
        <authorList>
            <person name="Gon?alves P."/>
        </authorList>
    </citation>
    <scope>NUCLEOTIDE SEQUENCE [LARGE SCALE GENOMIC DNA]</scope>
</reference>
<feature type="domain" description="UDENN" evidence="3">
    <location>
        <begin position="151"/>
        <end position="688"/>
    </location>
</feature>
<proteinExistence type="inferred from homology"/>
<dbReference type="EMBL" id="CENE01000008">
    <property type="protein sequence ID" value="CEQ40758.1"/>
    <property type="molecule type" value="Genomic_DNA"/>
</dbReference>
<feature type="region of interest" description="Disordered" evidence="2">
    <location>
        <begin position="826"/>
        <end position="866"/>
    </location>
</feature>
<evidence type="ECO:0000313" key="4">
    <source>
        <dbReference type="EMBL" id="CEQ40758.1"/>
    </source>
</evidence>
<name>A0A0D6EM18_SPOSA</name>
<feature type="region of interest" description="Disordered" evidence="2">
    <location>
        <begin position="944"/>
        <end position="998"/>
    </location>
</feature>
<feature type="compositionally biased region" description="Low complexity" evidence="2">
    <location>
        <begin position="24"/>
        <end position="44"/>
    </location>
</feature>
<dbReference type="OrthoDB" id="26278at2759"/>
<feature type="region of interest" description="Disordered" evidence="2">
    <location>
        <begin position="880"/>
        <end position="906"/>
    </location>
</feature>
<evidence type="ECO:0000313" key="5">
    <source>
        <dbReference type="Proteomes" id="UP000243876"/>
    </source>
</evidence>
<dbReference type="GO" id="GO:0005737">
    <property type="term" value="C:cytoplasm"/>
    <property type="evidence" value="ECO:0007669"/>
    <property type="project" value="TreeGrafter"/>
</dbReference>
<comment type="similarity">
    <text evidence="1">Belongs to the AVL9 family.</text>
</comment>
<dbReference type="InterPro" id="IPR018307">
    <property type="entry name" value="ABL9/DENND6_dom"/>
</dbReference>
<dbReference type="InterPro" id="IPR051731">
    <property type="entry name" value="DENND11/AVL9_GEFs"/>
</dbReference>
<feature type="region of interest" description="Disordered" evidence="2">
    <location>
        <begin position="1"/>
        <end position="137"/>
    </location>
</feature>
<evidence type="ECO:0000256" key="2">
    <source>
        <dbReference type="SAM" id="MobiDB-lite"/>
    </source>
</evidence>
<feature type="compositionally biased region" description="Low complexity" evidence="2">
    <location>
        <begin position="880"/>
        <end position="894"/>
    </location>
</feature>
<gene>
    <name evidence="4" type="primary">SPOSA6832_02416</name>
</gene>
<feature type="compositionally biased region" description="Polar residues" evidence="2">
    <location>
        <begin position="852"/>
        <end position="864"/>
    </location>
</feature>
<dbReference type="Pfam" id="PF09794">
    <property type="entry name" value="Avl9"/>
    <property type="match status" value="2"/>
</dbReference>
<feature type="compositionally biased region" description="Pro residues" evidence="2">
    <location>
        <begin position="68"/>
        <end position="95"/>
    </location>
</feature>
<organism evidence="4 5">
    <name type="scientific">Sporidiobolus salmonicolor</name>
    <name type="common">Yeast-like fungus</name>
    <name type="synonym">Sporobolomyces salmonicolor</name>
    <dbReference type="NCBI Taxonomy" id="5005"/>
    <lineage>
        <taxon>Eukaryota</taxon>
        <taxon>Fungi</taxon>
        <taxon>Dikarya</taxon>
        <taxon>Basidiomycota</taxon>
        <taxon>Pucciniomycotina</taxon>
        <taxon>Microbotryomycetes</taxon>
        <taxon>Sporidiobolales</taxon>
        <taxon>Sporidiobolaceae</taxon>
        <taxon>Sporobolomyces</taxon>
    </lineage>
</organism>
<protein>
    <submittedName>
        <fullName evidence="4">SPOSA6832_02416-mRNA-1:cds</fullName>
    </submittedName>
</protein>
<feature type="compositionally biased region" description="Low complexity" evidence="2">
    <location>
        <begin position="826"/>
        <end position="851"/>
    </location>
</feature>
<feature type="region of interest" description="Disordered" evidence="2">
    <location>
        <begin position="1010"/>
        <end position="1035"/>
    </location>
</feature>
<evidence type="ECO:0000256" key="1">
    <source>
        <dbReference type="ARBA" id="ARBA00038178"/>
    </source>
</evidence>
<feature type="compositionally biased region" description="Low complexity" evidence="2">
    <location>
        <begin position="96"/>
        <end position="123"/>
    </location>
</feature>
<evidence type="ECO:0000259" key="3">
    <source>
        <dbReference type="PROSITE" id="PS50211"/>
    </source>
</evidence>
<dbReference type="PROSITE" id="PS50211">
    <property type="entry name" value="DENN"/>
    <property type="match status" value="1"/>
</dbReference>
<sequence length="1035" mass="110810">MTMEHRALSPQRSSVPADAQPDEPTTTTTTTPTATAVSTSTAPTCDHLTRSTSLLDGVDLESAQDAPNAPPSPPRNDPPSSAPAPARPATPPPAPSTTTAAAITFPPPSQQLSTPSTSALLTTPPAPLPASAPPVTRTLSSSATATSARIYGVCLVGFDHAIGPNIEFAWPPELERNDELNRNLPFLALPDGAHAREEDYSYFHLLVPSIHPRQTVFGISCNRQIPADELLNKGKDVTRSTVQKAIVVLASKVRSVLGPLPLFSPSFFPTDPGIPAGQPIFGALRDKLGVITRSFFAQRDFADKSILVDLYSSFELSDQARRAAREGERGGKGMGGGEWKGKGKGKGRAEEESTSLREFVYKFRFKTLMLLKLLMLQRRVMFFATSTPVELLCTFQYSLVALIPALLTNLEDAAAPELDERSGKLGKPSSLRTSERGSLVRYLGLPLNVFGNVRLGSPPSFLFLLLSPSPFSEKELTYEIENTQDSFFQPYLPLQQIDLLKTTSFLVGTTNSIFQQQRDCNIDVIVNIDNATLDILNPALTPLITLTAADRKWMDELVTTVEQSWDPRDPSRPQGQGFVGSEDFLRGKFEEYVCSLLACVKFGDFLANGARADMLLSAPGTSASFHFASFSLPSTLLPSHRPSSHDTRTNTCSLLPTTGWLSLVTELESYNPASFNEAFLRAFRRTKAFELWDRTTDEVIFDLVEPKHPMEGKTNPLEDVGIRLVHGLHDLHLQENLAPTREAITRGLSSGGESIWGAYRWAREEANRRTKEGPDDGGRAWVQGGLEGASKGAQSVVAGIAGGFLGAARKSGLFAPVRPAASEAAATEAARARAPSPTPSVSSATSNKSSSQLVTPTTSPSIPQGSFLRPLSTAVAAAPATPSSFSSSSMTSSAPPAPAAPPTSSLGGFFGGLRRSFIEGATPASSSASSSSSLPIPIPGLSWRNSTSSAPSPSASSSSSSASSFSASLPPQPPRTRQLTLERELRSTTGDAAITVRDLDEEAVAAARDLDKEWDERDRENGRDEARRKLEGAPA</sequence>
<dbReference type="InterPro" id="IPR037516">
    <property type="entry name" value="Tripartite_DENN"/>
</dbReference>